<dbReference type="EMBL" id="JAPFFF010000004">
    <property type="protein sequence ID" value="KAK8891536.1"/>
    <property type="molecule type" value="Genomic_DNA"/>
</dbReference>
<dbReference type="Proteomes" id="UP001470230">
    <property type="component" value="Unassembled WGS sequence"/>
</dbReference>
<name>A0ABR2KKC8_9EUKA</name>
<evidence type="ECO:0008006" key="3">
    <source>
        <dbReference type="Google" id="ProtNLM"/>
    </source>
</evidence>
<reference evidence="1 2" key="1">
    <citation type="submission" date="2024-04" db="EMBL/GenBank/DDBJ databases">
        <title>Tritrichomonas musculus Genome.</title>
        <authorList>
            <person name="Alves-Ferreira E."/>
            <person name="Grigg M."/>
            <person name="Lorenzi H."/>
            <person name="Galac M."/>
        </authorList>
    </citation>
    <scope>NUCLEOTIDE SEQUENCE [LARGE SCALE GENOMIC DNA]</scope>
    <source>
        <strain evidence="1 2">EAF2021</strain>
    </source>
</reference>
<dbReference type="SUPFAM" id="SSF81901">
    <property type="entry name" value="HCP-like"/>
    <property type="match status" value="1"/>
</dbReference>
<dbReference type="Pfam" id="PF08238">
    <property type="entry name" value="Sel1"/>
    <property type="match status" value="2"/>
</dbReference>
<comment type="caution">
    <text evidence="1">The sequence shown here is derived from an EMBL/GenBank/DDBJ whole genome shotgun (WGS) entry which is preliminary data.</text>
</comment>
<dbReference type="Gene3D" id="1.25.40.10">
    <property type="entry name" value="Tetratricopeptide repeat domain"/>
    <property type="match status" value="1"/>
</dbReference>
<evidence type="ECO:0000313" key="2">
    <source>
        <dbReference type="Proteomes" id="UP001470230"/>
    </source>
</evidence>
<dbReference type="InterPro" id="IPR011990">
    <property type="entry name" value="TPR-like_helical_dom_sf"/>
</dbReference>
<sequence length="100" mass="11546">MLASMNNLRAAHFYHGFLHHEGIYAKKDIQKAIHYYKEASSFNNQYSKNNPGIIYKHGDNGIEGKTGNAIVYFEEAIRQKNDYLSMIKQSTKISTNQLIY</sequence>
<evidence type="ECO:0000313" key="1">
    <source>
        <dbReference type="EMBL" id="KAK8891536.1"/>
    </source>
</evidence>
<dbReference type="SMART" id="SM00671">
    <property type="entry name" value="SEL1"/>
    <property type="match status" value="2"/>
</dbReference>
<organism evidence="1 2">
    <name type="scientific">Tritrichomonas musculus</name>
    <dbReference type="NCBI Taxonomy" id="1915356"/>
    <lineage>
        <taxon>Eukaryota</taxon>
        <taxon>Metamonada</taxon>
        <taxon>Parabasalia</taxon>
        <taxon>Tritrichomonadida</taxon>
        <taxon>Tritrichomonadidae</taxon>
        <taxon>Tritrichomonas</taxon>
    </lineage>
</organism>
<protein>
    <recommendedName>
        <fullName evidence="3">Beta-lactamase</fullName>
    </recommendedName>
</protein>
<proteinExistence type="predicted"/>
<dbReference type="InterPro" id="IPR006597">
    <property type="entry name" value="Sel1-like"/>
</dbReference>
<keyword evidence="2" id="KW-1185">Reference proteome</keyword>
<gene>
    <name evidence="1" type="ORF">M9Y10_028749</name>
</gene>
<accession>A0ABR2KKC8</accession>